<dbReference type="PANTHER" id="PTHR11516">
    <property type="entry name" value="PYRUVATE DEHYDROGENASE E1 COMPONENT, ALPHA SUBUNIT BACTERIAL AND ORGANELLAR"/>
    <property type="match status" value="1"/>
</dbReference>
<dbReference type="PANTHER" id="PTHR11516:SF60">
    <property type="entry name" value="PYRUVATE DEHYDROGENASE E1 COMPONENT SUBUNIT ALPHA"/>
    <property type="match status" value="1"/>
</dbReference>
<dbReference type="InterPro" id="IPR050642">
    <property type="entry name" value="PDH_E1_Alpha_Subunit"/>
</dbReference>
<keyword evidence="6" id="KW-1185">Reference proteome</keyword>
<reference evidence="5 6" key="1">
    <citation type="submission" date="2019-11" db="EMBL/GenBank/DDBJ databases">
        <title>Draft genome of Amycolatopsis RM579.</title>
        <authorList>
            <person name="Duangmal K."/>
            <person name="Mingma R."/>
        </authorList>
    </citation>
    <scope>NUCLEOTIDE SEQUENCE [LARGE SCALE GENOMIC DNA]</scope>
    <source>
        <strain evidence="5 6">RM579</strain>
    </source>
</reference>
<evidence type="ECO:0000313" key="5">
    <source>
        <dbReference type="EMBL" id="MTD52464.1"/>
    </source>
</evidence>
<dbReference type="InterPro" id="IPR029061">
    <property type="entry name" value="THDP-binding"/>
</dbReference>
<dbReference type="Pfam" id="PF00676">
    <property type="entry name" value="E1_dh"/>
    <property type="match status" value="1"/>
</dbReference>
<protein>
    <recommendedName>
        <fullName evidence="4">Dehydrogenase E1 component domain-containing protein</fullName>
    </recommendedName>
</protein>
<dbReference type="Proteomes" id="UP000440096">
    <property type="component" value="Unassembled WGS sequence"/>
</dbReference>
<dbReference type="OrthoDB" id="9766715at2"/>
<dbReference type="GO" id="GO:0006086">
    <property type="term" value="P:pyruvate decarboxylation to acetyl-CoA"/>
    <property type="evidence" value="ECO:0007669"/>
    <property type="project" value="TreeGrafter"/>
</dbReference>
<keyword evidence="3" id="KW-0786">Thiamine pyrophosphate</keyword>
<dbReference type="AlphaFoldDB" id="A0A6N7YZG1"/>
<name>A0A6N7YZG1_9PSEU</name>
<proteinExistence type="predicted"/>
<evidence type="ECO:0000259" key="4">
    <source>
        <dbReference type="Pfam" id="PF00676"/>
    </source>
</evidence>
<evidence type="ECO:0000256" key="2">
    <source>
        <dbReference type="ARBA" id="ARBA00023002"/>
    </source>
</evidence>
<dbReference type="RefSeq" id="WP_154754724.1">
    <property type="nucleotide sequence ID" value="NZ_WMBA01000001.1"/>
</dbReference>
<dbReference type="SUPFAM" id="SSF52518">
    <property type="entry name" value="Thiamin diphosphate-binding fold (THDP-binding)"/>
    <property type="match status" value="1"/>
</dbReference>
<dbReference type="CDD" id="cd02000">
    <property type="entry name" value="TPP_E1_PDC_ADC_BCADC"/>
    <property type="match status" value="1"/>
</dbReference>
<dbReference type="EMBL" id="WMBA01000001">
    <property type="protein sequence ID" value="MTD52464.1"/>
    <property type="molecule type" value="Genomic_DNA"/>
</dbReference>
<keyword evidence="2" id="KW-0560">Oxidoreductase</keyword>
<comment type="cofactor">
    <cofactor evidence="1">
        <name>thiamine diphosphate</name>
        <dbReference type="ChEBI" id="CHEBI:58937"/>
    </cofactor>
</comment>
<dbReference type="Gene3D" id="3.40.50.970">
    <property type="match status" value="1"/>
</dbReference>
<dbReference type="GO" id="GO:0004739">
    <property type="term" value="F:pyruvate dehydrogenase (acetyl-transferring) activity"/>
    <property type="evidence" value="ECO:0007669"/>
    <property type="project" value="TreeGrafter"/>
</dbReference>
<evidence type="ECO:0000256" key="1">
    <source>
        <dbReference type="ARBA" id="ARBA00001964"/>
    </source>
</evidence>
<accession>A0A6N7YZG1</accession>
<dbReference type="InterPro" id="IPR001017">
    <property type="entry name" value="DH_E1"/>
</dbReference>
<comment type="caution">
    <text evidence="5">The sequence shown here is derived from an EMBL/GenBank/DDBJ whole genome shotgun (WGS) entry which is preliminary data.</text>
</comment>
<dbReference type="GO" id="GO:0000287">
    <property type="term" value="F:magnesium ion binding"/>
    <property type="evidence" value="ECO:0007669"/>
    <property type="project" value="UniProtKB-ARBA"/>
</dbReference>
<gene>
    <name evidence="5" type="ORF">GKO32_00470</name>
</gene>
<sequence length="348" mass="36971">MTATDQVSESVLDISRQVEMYRHMVRIREFEERVKRTFAEHPGVIRGHTHLADGAEASIVGSLAAIRPGDQVIATYRCHGYPIALGTDTSAMMAEIFGRATGLCKGYGGSMHLVDLARGFLGTSGIVGQSIPQGTGAAYAAQLRGRGEVVLTFFGDGASKQGAFHESLNLAALWKLPVVYVMENNSFSVEVRTEEEDANAAAGEPLATKARAYSIPGVTIDGSDPLVVHEAVAIAVARARSGAGPTLIESKVYRLSAHGNSIAPPGVPLHFPEHEAIARYGDVAEYEAAKRGDPVPKFRAHLVEQGLLSVAEGDSILDNARAEMQRAVDFALSSPLPEASAALSYVYA</sequence>
<evidence type="ECO:0000313" key="6">
    <source>
        <dbReference type="Proteomes" id="UP000440096"/>
    </source>
</evidence>
<organism evidence="5 6">
    <name type="scientific">Amycolatopsis pithecellobii</name>
    <dbReference type="NCBI Taxonomy" id="664692"/>
    <lineage>
        <taxon>Bacteria</taxon>
        <taxon>Bacillati</taxon>
        <taxon>Actinomycetota</taxon>
        <taxon>Actinomycetes</taxon>
        <taxon>Pseudonocardiales</taxon>
        <taxon>Pseudonocardiaceae</taxon>
        <taxon>Amycolatopsis</taxon>
    </lineage>
</organism>
<feature type="domain" description="Dehydrogenase E1 component" evidence="4">
    <location>
        <begin position="23"/>
        <end position="339"/>
    </location>
</feature>
<evidence type="ECO:0000256" key="3">
    <source>
        <dbReference type="ARBA" id="ARBA00023052"/>
    </source>
</evidence>